<reference evidence="2 3" key="1">
    <citation type="submission" date="2017-11" db="EMBL/GenBank/DDBJ databases">
        <title>De-novo sequencing of pomegranate (Punica granatum L.) genome.</title>
        <authorList>
            <person name="Akparov Z."/>
            <person name="Amiraslanov A."/>
            <person name="Hajiyeva S."/>
            <person name="Abbasov M."/>
            <person name="Kaur K."/>
            <person name="Hamwieh A."/>
            <person name="Solovyev V."/>
            <person name="Salamov A."/>
            <person name="Braich B."/>
            <person name="Kosarev P."/>
            <person name="Mahmoud A."/>
            <person name="Hajiyev E."/>
            <person name="Babayeva S."/>
            <person name="Izzatullayeva V."/>
            <person name="Mammadov A."/>
            <person name="Mammadov A."/>
            <person name="Sharifova S."/>
            <person name="Ojaghi J."/>
            <person name="Eynullazada K."/>
            <person name="Bayramov B."/>
            <person name="Abdulazimova A."/>
            <person name="Shahmuradov I."/>
        </authorList>
    </citation>
    <scope>NUCLEOTIDE SEQUENCE [LARGE SCALE GENOMIC DNA]</scope>
    <source>
        <strain evidence="3">cv. AG2017</strain>
        <tissue evidence="2">Leaf</tissue>
    </source>
</reference>
<keyword evidence="3" id="KW-1185">Reference proteome</keyword>
<proteinExistence type="predicted"/>
<comment type="caution">
    <text evidence="2">The sequence shown here is derived from an EMBL/GenBank/DDBJ whole genome shotgun (WGS) entry which is preliminary data.</text>
</comment>
<name>A0A2I0IM81_PUNGR</name>
<accession>A0A2I0IM81</accession>
<feature type="region of interest" description="Disordered" evidence="1">
    <location>
        <begin position="139"/>
        <end position="195"/>
    </location>
</feature>
<sequence length="195" mass="21777">MAKSPSSKIVQDAFNRLLHLLETQPPFSPPNSRDRGRTLYIDGVDWYCVNNFLGTVPWHTWFSSYLFVDDFRRDQQFGTPASSINSAFVYISASGMNSIRSGITTVFIEGRSRSRFSQSTLGGRVDELTQPLEVELANESIPPQQTNSTEELSTQPPCEGHPIEEETVNHRLSTQDKIVPPRLISPQESSAANSS</sequence>
<evidence type="ECO:0000256" key="1">
    <source>
        <dbReference type="SAM" id="MobiDB-lite"/>
    </source>
</evidence>
<protein>
    <submittedName>
        <fullName evidence="2">Uncharacterized protein</fullName>
    </submittedName>
</protein>
<dbReference type="EMBL" id="PGOL01002890">
    <property type="protein sequence ID" value="PKI44466.1"/>
    <property type="molecule type" value="Genomic_DNA"/>
</dbReference>
<feature type="compositionally biased region" description="Polar residues" evidence="1">
    <location>
        <begin position="186"/>
        <end position="195"/>
    </location>
</feature>
<dbReference type="Proteomes" id="UP000233551">
    <property type="component" value="Unassembled WGS sequence"/>
</dbReference>
<evidence type="ECO:0000313" key="3">
    <source>
        <dbReference type="Proteomes" id="UP000233551"/>
    </source>
</evidence>
<organism evidence="2 3">
    <name type="scientific">Punica granatum</name>
    <name type="common">Pomegranate</name>
    <dbReference type="NCBI Taxonomy" id="22663"/>
    <lineage>
        <taxon>Eukaryota</taxon>
        <taxon>Viridiplantae</taxon>
        <taxon>Streptophyta</taxon>
        <taxon>Embryophyta</taxon>
        <taxon>Tracheophyta</taxon>
        <taxon>Spermatophyta</taxon>
        <taxon>Magnoliopsida</taxon>
        <taxon>eudicotyledons</taxon>
        <taxon>Gunneridae</taxon>
        <taxon>Pentapetalae</taxon>
        <taxon>rosids</taxon>
        <taxon>malvids</taxon>
        <taxon>Myrtales</taxon>
        <taxon>Lythraceae</taxon>
        <taxon>Punica</taxon>
    </lineage>
</organism>
<gene>
    <name evidence="2" type="ORF">CRG98_035140</name>
</gene>
<feature type="compositionally biased region" description="Polar residues" evidence="1">
    <location>
        <begin position="141"/>
        <end position="156"/>
    </location>
</feature>
<evidence type="ECO:0000313" key="2">
    <source>
        <dbReference type="EMBL" id="PKI44466.1"/>
    </source>
</evidence>
<dbReference type="AlphaFoldDB" id="A0A2I0IM81"/>